<dbReference type="EMBL" id="JACXAE010000072">
    <property type="protein sequence ID" value="MBD2774951.1"/>
    <property type="molecule type" value="Genomic_DNA"/>
</dbReference>
<accession>A0A8J6XPI9</accession>
<keyword evidence="2" id="KW-0012">Acyltransferase</keyword>
<dbReference type="GO" id="GO:0004366">
    <property type="term" value="F:glycerol-3-phosphate O-acyltransferase activity"/>
    <property type="evidence" value="ECO:0007669"/>
    <property type="project" value="TreeGrafter"/>
</dbReference>
<organism evidence="2 3">
    <name type="scientific">Iningainema tapete BLCC-T55</name>
    <dbReference type="NCBI Taxonomy" id="2748662"/>
    <lineage>
        <taxon>Bacteria</taxon>
        <taxon>Bacillati</taxon>
        <taxon>Cyanobacteriota</taxon>
        <taxon>Cyanophyceae</taxon>
        <taxon>Nostocales</taxon>
        <taxon>Scytonemataceae</taxon>
        <taxon>Iningainema tapete</taxon>
    </lineage>
</organism>
<dbReference type="SMART" id="SM00563">
    <property type="entry name" value="PlsC"/>
    <property type="match status" value="1"/>
</dbReference>
<dbReference type="GO" id="GO:0008654">
    <property type="term" value="P:phospholipid biosynthetic process"/>
    <property type="evidence" value="ECO:0007669"/>
    <property type="project" value="TreeGrafter"/>
</dbReference>
<evidence type="ECO:0000313" key="2">
    <source>
        <dbReference type="EMBL" id="MBD2774951.1"/>
    </source>
</evidence>
<keyword evidence="3" id="KW-1185">Reference proteome</keyword>
<dbReference type="InterPro" id="IPR002123">
    <property type="entry name" value="Plipid/glycerol_acylTrfase"/>
</dbReference>
<dbReference type="Proteomes" id="UP000629098">
    <property type="component" value="Unassembled WGS sequence"/>
</dbReference>
<name>A0A8J6XPI9_9CYAN</name>
<dbReference type="PANTHER" id="PTHR31605">
    <property type="entry name" value="GLYCEROL-3-PHOSPHATE O-ACYLTRANSFERASE 1"/>
    <property type="match status" value="1"/>
</dbReference>
<reference evidence="2" key="1">
    <citation type="submission" date="2020-09" db="EMBL/GenBank/DDBJ databases">
        <title>Iningainema tapete sp. nov. (Scytonemataceae, Cyanobacteria) from greenhouses in central Florida (USA) produces two types of nodularin with biosynthetic potential for microcystin-LR and anabaenopeptins.</title>
        <authorList>
            <person name="Berthold D.E."/>
            <person name="Lefler F.W."/>
            <person name="Huang I.-S."/>
            <person name="Abdulla H."/>
            <person name="Zimba P.V."/>
            <person name="Laughinghouse H.D. IV."/>
        </authorList>
    </citation>
    <scope>NUCLEOTIDE SEQUENCE</scope>
    <source>
        <strain evidence="2">BLCCT55</strain>
    </source>
</reference>
<evidence type="ECO:0000313" key="3">
    <source>
        <dbReference type="Proteomes" id="UP000629098"/>
    </source>
</evidence>
<dbReference type="SUPFAM" id="SSF69593">
    <property type="entry name" value="Glycerol-3-phosphate (1)-acyltransferase"/>
    <property type="match status" value="1"/>
</dbReference>
<proteinExistence type="predicted"/>
<sequence>MIELLSPSKIHSQTYSSPKVDAHVAKFATSRVSPWFSPLAYLLGHHFVLPFFFGRIKVIGQENLPKIGPVILAPTHRARWDALLIPYVAGRCVTGRDLRFMVTITECQGLQGWLVRWMGGFPVDPKRPSIATLRHGVDLLQQGESLVIFPEGGIYRDRQVHPLKPGIARIALAAESSYPELGVQIVPIDINYSQPYPSWGTDVTIHIGQAIKVASYNQSNSKQEAKRLTADLTKALQKLGQQESEIPPHTILDFRF</sequence>
<dbReference type="RefSeq" id="WP_190832582.1">
    <property type="nucleotide sequence ID" value="NZ_CAWPPI010000072.1"/>
</dbReference>
<dbReference type="PANTHER" id="PTHR31605:SF0">
    <property type="entry name" value="GLYCEROL-3-PHOSPHATE O-ACYLTRANSFERASE 1"/>
    <property type="match status" value="1"/>
</dbReference>
<gene>
    <name evidence="2" type="ORF">ICL16_23505</name>
</gene>
<keyword evidence="2" id="KW-0808">Transferase</keyword>
<dbReference type="AlphaFoldDB" id="A0A8J6XPI9"/>
<dbReference type="Pfam" id="PF01553">
    <property type="entry name" value="Acyltransferase"/>
    <property type="match status" value="1"/>
</dbReference>
<dbReference type="InterPro" id="IPR052744">
    <property type="entry name" value="GPAT/DAPAT"/>
</dbReference>
<protein>
    <submittedName>
        <fullName evidence="2">1-acyl-sn-glycerol-3-phosphate acyltransferase</fullName>
    </submittedName>
</protein>
<dbReference type="GO" id="GO:0016287">
    <property type="term" value="F:glycerone-phosphate O-acyltransferase activity"/>
    <property type="evidence" value="ECO:0007669"/>
    <property type="project" value="TreeGrafter"/>
</dbReference>
<feature type="domain" description="Phospholipid/glycerol acyltransferase" evidence="1">
    <location>
        <begin position="70"/>
        <end position="193"/>
    </location>
</feature>
<evidence type="ECO:0000259" key="1">
    <source>
        <dbReference type="SMART" id="SM00563"/>
    </source>
</evidence>
<comment type="caution">
    <text evidence="2">The sequence shown here is derived from an EMBL/GenBank/DDBJ whole genome shotgun (WGS) entry which is preliminary data.</text>
</comment>